<evidence type="ECO:0000256" key="1">
    <source>
        <dbReference type="SAM" id="Phobius"/>
    </source>
</evidence>
<reference evidence="3 4" key="1">
    <citation type="submission" date="2008-10" db="EMBL/GenBank/DDBJ databases">
        <title>Draft genome sequence of Collinsella stercoris (DSM 13279).</title>
        <authorList>
            <person name="Sudarsanam P."/>
            <person name="Ley R."/>
            <person name="Guruge J."/>
            <person name="Turnbaugh P.J."/>
            <person name="Mahowald M."/>
            <person name="Liep D."/>
            <person name="Gordon J."/>
        </authorList>
    </citation>
    <scope>NUCLEOTIDE SEQUENCE [LARGE SCALE GENOMIC DNA]</scope>
    <source>
        <strain evidence="3 4">DSM 13279</strain>
    </source>
</reference>
<evidence type="ECO:0000313" key="4">
    <source>
        <dbReference type="Proteomes" id="UP000003560"/>
    </source>
</evidence>
<dbReference type="eggNOG" id="COG3188">
    <property type="taxonomic scope" value="Bacteria"/>
</dbReference>
<gene>
    <name evidence="3" type="ORF">COLSTE_00646</name>
</gene>
<dbReference type="AlphaFoldDB" id="B6G9A5"/>
<protein>
    <recommendedName>
        <fullName evidence="2">Ig-like domain-containing protein</fullName>
    </recommendedName>
</protein>
<name>B6G9A5_9ACTN</name>
<feature type="transmembrane region" description="Helical" evidence="1">
    <location>
        <begin position="872"/>
        <end position="895"/>
    </location>
</feature>
<feature type="non-terminal residue" evidence="3">
    <location>
        <position position="1"/>
    </location>
</feature>
<sequence>APTMQRALTVDEHGWVSIPLTDEGVYNLADLQLVLPDNAGNGRGDRLRASDVATWGVDGILVDADDTLPSVQLSVVDAPGTPSSKDAAYHRGAVHVTASIEDRWFEARRALPTSDGLLSINTLQRPGELAGSALPALALADFTHLPDSDTWSARYELPRTHELAHALPLEGMYRLELGYRALSGTVCPASPVEFGIDYTGPSFGELALSVSEPYEWGWVFAPESEHITLAVSDNLSGVEPASAALSVAGTATPELSYEPADEANNGQFRLTLTGDAQRLVFEGTRLGVEDRAGNVVDSGSLALRAGTDLPKDALGVCIDASAPELSIAYDNNDAANGMYYKAPRTATVTLVEPSFDLIRASDPHREVVQVERNGSATSVVAEDFENPSGDGATWIATVACDSDADWALSASIEDMTGRLAQVAREEFVVDTAAPRIMVEFDNNDVANGMYYKAPRTATVTVDERNFDAAQSGVTAWAKDVSGAAVGAPAASAWCEREPRAVQDAVISFTGELHYGFTVQATDLAGNAAEVFEEPEFVIDLTAPALAISGVEHHAAYADAVQPSISYADVNFDPLFATYELVGAAQGNVYAPAGEEELPGQKTVHYEDFEHVLERDDIYTLTARVDDLAGNSAEQAVTFSVNRFGSTYYFANPGSDVAGKFLAAPQGVDIVEVNVSGLDTGRTHAELVHDSRTQALKAGADYELVDGSTGGWSATTYRFGQQLFDEDGFYRILLTSRDRAGNLSQNTMDGKNATRDGAFEVKFAVDTTAPVAGLAGIGSRGVYLDPQKQVHVDAHDNVELASVALTVDGRDVQAWDAADLVNGAPTWQLPADAEPHTYELAVTDRAGNTAYARYEDVVVTGDWISFILNTPRLLFGTVGGVILAAGAVVGVSWALWRRARRIRELRERLNS</sequence>
<dbReference type="STRING" id="445975.COLSTE_00646"/>
<dbReference type="Proteomes" id="UP000003560">
    <property type="component" value="Unassembled WGS sequence"/>
</dbReference>
<keyword evidence="1" id="KW-0812">Transmembrane</keyword>
<dbReference type="RefSeq" id="WP_006720308.1">
    <property type="nucleotide sequence ID" value="NZ_DS995474.1"/>
</dbReference>
<organism evidence="3 4">
    <name type="scientific">Collinsella stercoris DSM 13279</name>
    <dbReference type="NCBI Taxonomy" id="445975"/>
    <lineage>
        <taxon>Bacteria</taxon>
        <taxon>Bacillati</taxon>
        <taxon>Actinomycetota</taxon>
        <taxon>Coriobacteriia</taxon>
        <taxon>Coriobacteriales</taxon>
        <taxon>Coriobacteriaceae</taxon>
        <taxon>Collinsella</taxon>
    </lineage>
</organism>
<reference evidence="3 4" key="2">
    <citation type="submission" date="2008-10" db="EMBL/GenBank/DDBJ databases">
        <authorList>
            <person name="Fulton L."/>
            <person name="Clifton S."/>
            <person name="Fulton B."/>
            <person name="Xu J."/>
            <person name="Minx P."/>
            <person name="Pepin K.H."/>
            <person name="Johnson M."/>
            <person name="Thiruvilangam P."/>
            <person name="Bhonagiri V."/>
            <person name="Nash W.E."/>
            <person name="Mardis E.R."/>
            <person name="Wilson R.K."/>
        </authorList>
    </citation>
    <scope>NUCLEOTIDE SEQUENCE [LARGE SCALE GENOMIC DNA]</scope>
    <source>
        <strain evidence="3 4">DSM 13279</strain>
    </source>
</reference>
<proteinExistence type="predicted"/>
<keyword evidence="4" id="KW-1185">Reference proteome</keyword>
<dbReference type="Pfam" id="PF13750">
    <property type="entry name" value="Big_3_3"/>
    <property type="match status" value="1"/>
</dbReference>
<comment type="caution">
    <text evidence="3">The sequence shown here is derived from an EMBL/GenBank/DDBJ whole genome shotgun (WGS) entry which is preliminary data.</text>
</comment>
<evidence type="ECO:0000259" key="2">
    <source>
        <dbReference type="Pfam" id="PF13750"/>
    </source>
</evidence>
<dbReference type="InterPro" id="IPR022038">
    <property type="entry name" value="Ig-like_bact"/>
</dbReference>
<keyword evidence="1" id="KW-0472">Membrane</keyword>
<keyword evidence="1" id="KW-1133">Transmembrane helix</keyword>
<dbReference type="HOGENOM" id="CLU_319252_0_0_11"/>
<accession>B6G9A5</accession>
<dbReference type="EMBL" id="ABXJ01000035">
    <property type="protein sequence ID" value="EEA91129.1"/>
    <property type="molecule type" value="Genomic_DNA"/>
</dbReference>
<evidence type="ECO:0000313" key="3">
    <source>
        <dbReference type="EMBL" id="EEA91129.1"/>
    </source>
</evidence>
<feature type="domain" description="Ig-like" evidence="2">
    <location>
        <begin position="514"/>
        <end position="639"/>
    </location>
</feature>